<organism evidence="2 3">
    <name type="scientific">Flagellimonas aquimarina</name>
    <dbReference type="NCBI Taxonomy" id="2201895"/>
    <lineage>
        <taxon>Bacteria</taxon>
        <taxon>Pseudomonadati</taxon>
        <taxon>Bacteroidota</taxon>
        <taxon>Flavobacteriia</taxon>
        <taxon>Flavobacteriales</taxon>
        <taxon>Flavobacteriaceae</taxon>
        <taxon>Flagellimonas</taxon>
    </lineage>
</organism>
<protein>
    <submittedName>
        <fullName evidence="2">DinB family protein</fullName>
    </submittedName>
</protein>
<reference evidence="2 3" key="1">
    <citation type="submission" date="2018-05" db="EMBL/GenBank/DDBJ databases">
        <title>Complete genome sequence of Flagellimonas aquimarina ECD12 isolated from seaweed Ecklonia cava.</title>
        <authorList>
            <person name="Choi S."/>
            <person name="Seong C."/>
        </authorList>
    </citation>
    <scope>NUCLEOTIDE SEQUENCE [LARGE SCALE GENOMIC DNA]</scope>
    <source>
        <strain evidence="2 3">ECD12</strain>
    </source>
</reference>
<evidence type="ECO:0000313" key="2">
    <source>
        <dbReference type="EMBL" id="PWL39649.1"/>
    </source>
</evidence>
<feature type="domain" description="DinB-like" evidence="1">
    <location>
        <begin position="33"/>
        <end position="157"/>
    </location>
</feature>
<evidence type="ECO:0000313" key="3">
    <source>
        <dbReference type="Proteomes" id="UP000245762"/>
    </source>
</evidence>
<dbReference type="OrthoDB" id="9793216at2"/>
<dbReference type="Pfam" id="PF12867">
    <property type="entry name" value="DinB_2"/>
    <property type="match status" value="1"/>
</dbReference>
<comment type="caution">
    <text evidence="2">The sequence shown here is derived from an EMBL/GenBank/DDBJ whole genome shotgun (WGS) entry which is preliminary data.</text>
</comment>
<dbReference type="InterPro" id="IPR034660">
    <property type="entry name" value="DinB/YfiT-like"/>
</dbReference>
<dbReference type="SUPFAM" id="SSF109854">
    <property type="entry name" value="DinB/YfiT-like putative metalloenzymes"/>
    <property type="match status" value="1"/>
</dbReference>
<accession>A0A316L407</accession>
<dbReference type="InterPro" id="IPR024775">
    <property type="entry name" value="DinB-like"/>
</dbReference>
<evidence type="ECO:0000259" key="1">
    <source>
        <dbReference type="Pfam" id="PF12867"/>
    </source>
</evidence>
<dbReference type="AlphaFoldDB" id="A0A316L407"/>
<keyword evidence="3" id="KW-1185">Reference proteome</keyword>
<name>A0A316L407_9FLAO</name>
<gene>
    <name evidence="2" type="ORF">DKG77_02115</name>
</gene>
<dbReference type="Gene3D" id="1.20.120.450">
    <property type="entry name" value="dinb family like domain"/>
    <property type="match status" value="1"/>
</dbReference>
<dbReference type="RefSeq" id="WP_109659727.1">
    <property type="nucleotide sequence ID" value="NZ_QGEG01000001.1"/>
</dbReference>
<proteinExistence type="predicted"/>
<sequence>MKYTPKDGFPYYFDLVKNMDCPSLFSDSSTGIFLNSISEEKAVYRYAPNKWSIKQVVGHITDHERIKMSRAFLLSRNQKVELWGYDQNSLVKNSRFDELSFQQLLNDFINVRKASISFIDTLSEEQLKLKGMAGQHEITLEYFLKSIIGHERHHLNSIKEKYI</sequence>
<dbReference type="EMBL" id="QGEG01000001">
    <property type="protein sequence ID" value="PWL39649.1"/>
    <property type="molecule type" value="Genomic_DNA"/>
</dbReference>
<dbReference type="Proteomes" id="UP000245762">
    <property type="component" value="Unassembled WGS sequence"/>
</dbReference>